<feature type="domain" description="HPr" evidence="7">
    <location>
        <begin position="1"/>
        <end position="85"/>
    </location>
</feature>
<evidence type="ECO:0000256" key="2">
    <source>
        <dbReference type="ARBA" id="ARBA00004496"/>
    </source>
</evidence>
<dbReference type="Pfam" id="PF00381">
    <property type="entry name" value="PTS-HPr"/>
    <property type="match status" value="1"/>
</dbReference>
<dbReference type="RefSeq" id="WP_023559260.1">
    <property type="nucleotide sequence ID" value="NZ_RHHT01000059.1"/>
</dbReference>
<comment type="function">
    <text evidence="1">General (non sugar-specific) component of the phosphoenolpyruvate-dependent sugar phosphotransferase system (sugar PTS). This major carbohydrate active-transport system catalyzes the phosphorylation of incoming sugar substrates concomitantly with their translocation across the cell membrane. The phosphoryl group from phosphoenolpyruvate (PEP) is transferred to the phosphoryl carrier protein HPr by enzyme I. Phospho-HPr then transfers it to the PTS EIIA domain.</text>
</comment>
<keyword evidence="5" id="KW-0762">Sugar transport</keyword>
<dbReference type="GO" id="GO:0005737">
    <property type="term" value="C:cytoplasm"/>
    <property type="evidence" value="ECO:0007669"/>
    <property type="project" value="UniProtKB-SubCell"/>
</dbReference>
<evidence type="ECO:0000313" key="8">
    <source>
        <dbReference type="EMBL" id="RNB72752.1"/>
    </source>
</evidence>
<reference evidence="8 9" key="1">
    <citation type="submission" date="2018-10" db="EMBL/GenBank/DDBJ databases">
        <title>Phylogenomics of Brevibacillus.</title>
        <authorList>
            <person name="Dunlap C."/>
        </authorList>
    </citation>
    <scope>NUCLEOTIDE SEQUENCE [LARGE SCALE GENOMIC DNA]</scope>
    <source>
        <strain evidence="8 9">JCM 15085</strain>
    </source>
</reference>
<dbReference type="PROSITE" id="PS00369">
    <property type="entry name" value="PTS_HPR_HIS"/>
    <property type="match status" value="1"/>
</dbReference>
<accession>A0A3M8CAL0</accession>
<evidence type="ECO:0000256" key="5">
    <source>
        <dbReference type="ARBA" id="ARBA00022597"/>
    </source>
</evidence>
<dbReference type="NCBIfam" id="TIGR01003">
    <property type="entry name" value="PTS_HPr_family"/>
    <property type="match status" value="1"/>
</dbReference>
<dbReference type="EMBL" id="RHHT01000059">
    <property type="protein sequence ID" value="RNB72752.1"/>
    <property type="molecule type" value="Genomic_DNA"/>
</dbReference>
<keyword evidence="5" id="KW-0813">Transport</keyword>
<evidence type="ECO:0000259" key="7">
    <source>
        <dbReference type="PROSITE" id="PS51350"/>
    </source>
</evidence>
<comment type="caution">
    <text evidence="8">The sequence shown here is derived from an EMBL/GenBank/DDBJ whole genome shotgun (WGS) entry which is preliminary data.</text>
</comment>
<keyword evidence="4" id="KW-0963">Cytoplasm</keyword>
<organism evidence="8 9">
    <name type="scientific">Brevibacillus panacihumi</name>
    <dbReference type="NCBI Taxonomy" id="497735"/>
    <lineage>
        <taxon>Bacteria</taxon>
        <taxon>Bacillati</taxon>
        <taxon>Bacillota</taxon>
        <taxon>Bacilli</taxon>
        <taxon>Bacillales</taxon>
        <taxon>Paenibacillaceae</taxon>
        <taxon>Brevibacillus</taxon>
    </lineage>
</organism>
<dbReference type="PROSITE" id="PS51350">
    <property type="entry name" value="PTS_HPR_DOM"/>
    <property type="match status" value="1"/>
</dbReference>
<dbReference type="PANTHER" id="PTHR33705">
    <property type="entry name" value="PHOSPHOCARRIER PROTEIN HPR"/>
    <property type="match status" value="1"/>
</dbReference>
<evidence type="ECO:0000256" key="6">
    <source>
        <dbReference type="ARBA" id="ARBA00022683"/>
    </source>
</evidence>
<dbReference type="InterPro" id="IPR035895">
    <property type="entry name" value="HPr-like_sf"/>
</dbReference>
<dbReference type="InterPro" id="IPR000032">
    <property type="entry name" value="HPr-like"/>
</dbReference>
<dbReference type="InterPro" id="IPR050399">
    <property type="entry name" value="HPr"/>
</dbReference>
<dbReference type="PRINTS" id="PR00107">
    <property type="entry name" value="PHOSPHOCPHPR"/>
</dbReference>
<dbReference type="SUPFAM" id="SSF55594">
    <property type="entry name" value="HPr-like"/>
    <property type="match status" value="1"/>
</dbReference>
<gene>
    <name evidence="8" type="ORF">EDM58_21480</name>
</gene>
<evidence type="ECO:0000256" key="3">
    <source>
        <dbReference type="ARBA" id="ARBA00020422"/>
    </source>
</evidence>
<keyword evidence="6" id="KW-0598">Phosphotransferase system</keyword>
<evidence type="ECO:0000256" key="1">
    <source>
        <dbReference type="ARBA" id="ARBA00003681"/>
    </source>
</evidence>
<comment type="subcellular location">
    <subcellularLocation>
        <location evidence="2">Cytoplasm</location>
    </subcellularLocation>
</comment>
<dbReference type="GO" id="GO:0009401">
    <property type="term" value="P:phosphoenolpyruvate-dependent sugar phosphotransferase system"/>
    <property type="evidence" value="ECO:0007669"/>
    <property type="project" value="UniProtKB-KW"/>
</dbReference>
<protein>
    <recommendedName>
        <fullName evidence="3">Phosphocarrier protein HPr</fullName>
    </recommendedName>
</protein>
<name>A0A3M8CAL0_9BACL</name>
<evidence type="ECO:0000256" key="4">
    <source>
        <dbReference type="ARBA" id="ARBA00022490"/>
    </source>
</evidence>
<evidence type="ECO:0000313" key="9">
    <source>
        <dbReference type="Proteomes" id="UP000281915"/>
    </source>
</evidence>
<dbReference type="PANTHER" id="PTHR33705:SF2">
    <property type="entry name" value="PHOSPHOCARRIER PROTEIN NPR"/>
    <property type="match status" value="1"/>
</dbReference>
<dbReference type="Proteomes" id="UP000281915">
    <property type="component" value="Unassembled WGS sequence"/>
</dbReference>
<dbReference type="CDD" id="cd00367">
    <property type="entry name" value="PTS-HPr_like"/>
    <property type="match status" value="1"/>
</dbReference>
<proteinExistence type="predicted"/>
<dbReference type="AlphaFoldDB" id="A0A3M8CAL0"/>
<dbReference type="InterPro" id="IPR001020">
    <property type="entry name" value="PTS_HPr_His_P_site"/>
</dbReference>
<dbReference type="Gene3D" id="3.30.1340.10">
    <property type="entry name" value="HPr-like"/>
    <property type="match status" value="1"/>
</dbReference>
<sequence length="85" mass="9013">MIEKKVVVGLPHGLHARPAANFVKLATTFKSEIKLVKNEKEANGKSIMGVMASAIAKGDEISLVANGVDEAEAIAALEKVLLEEE</sequence>